<dbReference type="PANTHER" id="PTHR35526:SF3">
    <property type="entry name" value="ANTI-SIGMA-F FACTOR RSBW"/>
    <property type="match status" value="1"/>
</dbReference>
<dbReference type="InterPro" id="IPR050267">
    <property type="entry name" value="Anti-sigma-factor_SerPK"/>
</dbReference>
<name>A0A3A3YPW2_9ACTN</name>
<sequence length="516" mass="51389">MGSDPHALLALVAGAAERLAATGRDAAVTADVLPSLVRALAARGAVLALGSADGDLRVVATEPPGAPPPLDGTLVRAARDGVAQWPGGTGPGRAAVPLLREGEVVGALGLSWDGPHPADGPERHALGALAALVAAVAPAPSPLGRGLRHHAHPAPAGVGVACAARPGGARCAVSAPGAHGDAFATLLDSPLGLGSAPLDAVRGVLALARRRSTPPALVGKAVAELAPDLDAEVFGAHVEACPDSAWLAVAPLDHAVVVATTPGGEGDPRPPAADRLAGERLLLARAEPVAVAAAAIDPGADAGTAQAVHDVLAGCLARPLRPAEAQPEPPAGAPAPAAGAPDPAADLALDLAHDLERALAAAGLDAPVRGLLVVVASGRPDLRRRGRTLPSSPVAARLGRQFVAAALPADAPPGVRDEVSLAAAELLSNAVRHAHEQVEVVVEDEPDGLLLSVTDDDERVPEPAARAGDGWAETGRGLAVLAALVDEHGTTPRPGGGKEVWARVRWRRRTAGAARA</sequence>
<evidence type="ECO:0000313" key="4">
    <source>
        <dbReference type="EMBL" id="RJK93394.1"/>
    </source>
</evidence>
<proteinExistence type="predicted"/>
<dbReference type="SUPFAM" id="SSF55781">
    <property type="entry name" value="GAF domain-like"/>
    <property type="match status" value="1"/>
</dbReference>
<dbReference type="Proteomes" id="UP000265614">
    <property type="component" value="Unassembled WGS sequence"/>
</dbReference>
<organism evidence="4 5">
    <name type="scientific">Vallicoccus soli</name>
    <dbReference type="NCBI Taxonomy" id="2339232"/>
    <lineage>
        <taxon>Bacteria</taxon>
        <taxon>Bacillati</taxon>
        <taxon>Actinomycetota</taxon>
        <taxon>Actinomycetes</taxon>
        <taxon>Motilibacterales</taxon>
        <taxon>Vallicoccaceae</taxon>
        <taxon>Vallicoccus</taxon>
    </lineage>
</organism>
<evidence type="ECO:0000256" key="1">
    <source>
        <dbReference type="ARBA" id="ARBA00022527"/>
    </source>
</evidence>
<dbReference type="InterPro" id="IPR029016">
    <property type="entry name" value="GAF-like_dom_sf"/>
</dbReference>
<dbReference type="InterPro" id="IPR003594">
    <property type="entry name" value="HATPase_dom"/>
</dbReference>
<evidence type="ECO:0000256" key="2">
    <source>
        <dbReference type="SAM" id="MobiDB-lite"/>
    </source>
</evidence>
<dbReference type="SUPFAM" id="SSF55874">
    <property type="entry name" value="ATPase domain of HSP90 chaperone/DNA topoisomerase II/histidine kinase"/>
    <property type="match status" value="1"/>
</dbReference>
<dbReference type="EMBL" id="QZEZ01000009">
    <property type="protein sequence ID" value="RJK93394.1"/>
    <property type="molecule type" value="Genomic_DNA"/>
</dbReference>
<reference evidence="4 5" key="1">
    <citation type="submission" date="2018-09" db="EMBL/GenBank/DDBJ databases">
        <title>YIM 75000 draft genome.</title>
        <authorList>
            <person name="Tang S."/>
            <person name="Feng Y."/>
        </authorList>
    </citation>
    <scope>NUCLEOTIDE SEQUENCE [LARGE SCALE GENOMIC DNA]</scope>
    <source>
        <strain evidence="4 5">YIM 75000</strain>
    </source>
</reference>
<dbReference type="CDD" id="cd16936">
    <property type="entry name" value="HATPase_RsbW-like"/>
    <property type="match status" value="1"/>
</dbReference>
<keyword evidence="4" id="KW-0067">ATP-binding</keyword>
<protein>
    <submittedName>
        <fullName evidence="4">ATP-binding protein</fullName>
    </submittedName>
</protein>
<evidence type="ECO:0000259" key="3">
    <source>
        <dbReference type="Pfam" id="PF13581"/>
    </source>
</evidence>
<gene>
    <name evidence="4" type="ORF">D5H78_16320</name>
</gene>
<keyword evidence="5" id="KW-1185">Reference proteome</keyword>
<accession>A0A3A3YPW2</accession>
<dbReference type="Gene3D" id="3.30.565.10">
    <property type="entry name" value="Histidine kinase-like ATPase, C-terminal domain"/>
    <property type="match status" value="1"/>
</dbReference>
<comment type="caution">
    <text evidence="4">The sequence shown here is derived from an EMBL/GenBank/DDBJ whole genome shotgun (WGS) entry which is preliminary data.</text>
</comment>
<dbReference type="GO" id="GO:0005524">
    <property type="term" value="F:ATP binding"/>
    <property type="evidence" value="ECO:0007669"/>
    <property type="project" value="UniProtKB-KW"/>
</dbReference>
<dbReference type="AlphaFoldDB" id="A0A3A3YPW2"/>
<dbReference type="Pfam" id="PF13581">
    <property type="entry name" value="HATPase_c_2"/>
    <property type="match status" value="1"/>
</dbReference>
<dbReference type="OrthoDB" id="4327509at2"/>
<feature type="domain" description="Histidine kinase/HSP90-like ATPase" evidence="3">
    <location>
        <begin position="390"/>
        <end position="502"/>
    </location>
</feature>
<dbReference type="Gene3D" id="3.30.450.40">
    <property type="match status" value="1"/>
</dbReference>
<keyword evidence="1" id="KW-0418">Kinase</keyword>
<evidence type="ECO:0000313" key="5">
    <source>
        <dbReference type="Proteomes" id="UP000265614"/>
    </source>
</evidence>
<dbReference type="InterPro" id="IPR036890">
    <property type="entry name" value="HATPase_C_sf"/>
</dbReference>
<keyword evidence="1" id="KW-0723">Serine/threonine-protein kinase</keyword>
<keyword evidence="4" id="KW-0547">Nucleotide-binding</keyword>
<feature type="region of interest" description="Disordered" evidence="2">
    <location>
        <begin position="322"/>
        <end position="341"/>
    </location>
</feature>
<dbReference type="GO" id="GO:0004674">
    <property type="term" value="F:protein serine/threonine kinase activity"/>
    <property type="evidence" value="ECO:0007669"/>
    <property type="project" value="UniProtKB-KW"/>
</dbReference>
<dbReference type="RefSeq" id="WP_119951580.1">
    <property type="nucleotide sequence ID" value="NZ_QZEZ01000009.1"/>
</dbReference>
<keyword evidence="1" id="KW-0808">Transferase</keyword>
<dbReference type="PANTHER" id="PTHR35526">
    <property type="entry name" value="ANTI-SIGMA-F FACTOR RSBW-RELATED"/>
    <property type="match status" value="1"/>
</dbReference>